<evidence type="ECO:0000256" key="4">
    <source>
        <dbReference type="ARBA" id="ARBA00022723"/>
    </source>
</evidence>
<gene>
    <name evidence="8" type="ORF">GC250_09500</name>
</gene>
<dbReference type="PROSITE" id="PS01305">
    <property type="entry name" value="MOAA_NIFB_PQQE"/>
    <property type="match status" value="1"/>
</dbReference>
<keyword evidence="3" id="KW-0949">S-adenosyl-L-methionine</keyword>
<dbReference type="UniPathway" id="UPA00782"/>
<organism evidence="8 9">
    <name type="scientific">Sulfuracidifex metallicus DSM 6482 = JCM 9184</name>
    <dbReference type="NCBI Taxonomy" id="523847"/>
    <lineage>
        <taxon>Archaea</taxon>
        <taxon>Thermoproteota</taxon>
        <taxon>Thermoprotei</taxon>
        <taxon>Sulfolobales</taxon>
        <taxon>Sulfolobaceae</taxon>
        <taxon>Sulfuracidifex</taxon>
    </lineage>
</organism>
<accession>A0A6A9QMA4</accession>
<dbReference type="SFLD" id="SFLDS00029">
    <property type="entry name" value="Radical_SAM"/>
    <property type="match status" value="1"/>
</dbReference>
<proteinExistence type="predicted"/>
<dbReference type="InterPro" id="IPR058240">
    <property type="entry name" value="rSAM_sf"/>
</dbReference>
<dbReference type="SFLD" id="SFLDG01067">
    <property type="entry name" value="SPASM/twitch_domain_containing"/>
    <property type="match status" value="1"/>
</dbReference>
<dbReference type="SFLD" id="SFLDG01384">
    <property type="entry name" value="thioether_bond_formation_requi"/>
    <property type="match status" value="1"/>
</dbReference>
<keyword evidence="5" id="KW-0408">Iron</keyword>
<dbReference type="InterPro" id="IPR013785">
    <property type="entry name" value="Aldolase_TIM"/>
</dbReference>
<feature type="domain" description="Radical SAM core" evidence="7">
    <location>
        <begin position="33"/>
        <end position="255"/>
    </location>
</feature>
<evidence type="ECO:0000313" key="9">
    <source>
        <dbReference type="Proteomes" id="UP000470772"/>
    </source>
</evidence>
<dbReference type="PANTHER" id="PTHR43787">
    <property type="entry name" value="FEMO COFACTOR BIOSYNTHESIS PROTEIN NIFB-RELATED"/>
    <property type="match status" value="1"/>
</dbReference>
<keyword evidence="9" id="KW-1185">Reference proteome</keyword>
<keyword evidence="6" id="KW-0411">Iron-sulfur</keyword>
<protein>
    <submittedName>
        <fullName evidence="8">Radical SAM protein</fullName>
    </submittedName>
</protein>
<name>A0A6A9QMA4_SULME</name>
<keyword evidence="2" id="KW-0004">4Fe-4S</keyword>
<evidence type="ECO:0000256" key="5">
    <source>
        <dbReference type="ARBA" id="ARBA00023004"/>
    </source>
</evidence>
<evidence type="ECO:0000313" key="8">
    <source>
        <dbReference type="EMBL" id="MUN29664.1"/>
    </source>
</evidence>
<evidence type="ECO:0000256" key="6">
    <source>
        <dbReference type="ARBA" id="ARBA00023014"/>
    </source>
</evidence>
<evidence type="ECO:0000256" key="3">
    <source>
        <dbReference type="ARBA" id="ARBA00022691"/>
    </source>
</evidence>
<sequence>MKALSGGEIPDSLSDVIDGFVDQEFDPEYMIFNKKYLEPTILLTYNCNFDCPYCFQKDYRRKDVVQDKVIRGFINYIKRNSKGRKVRVSYFGGEPLLQLKKIEDISKEIDSSGLDYSFSVITNGSLLSPSVLDKLVSLGLTHVQITLDGPREVHDKRRFFVGGKGSFDLILDHLAYAQDKTNVVLRINVDYRNVDEIRELLSTLKERGIIRVRIDPHLVHENIFRNEYWDNLIAKENEGDILAKVWEIAREEGFQVPHEAFRLGICVAHVEDDIVVDPYGNVYPCWAFTGNPLYVKGTLNEDGTVKLNGKFSSKVAREVWKGKCDNCPFLPMCMGGCRFFSVLNRKGFDGVDCQKRSYEEIVKLIRYFV</sequence>
<dbReference type="SFLD" id="SFLDG01386">
    <property type="entry name" value="main_SPASM_domain-containing"/>
    <property type="match status" value="1"/>
</dbReference>
<reference evidence="8 9" key="1">
    <citation type="submission" date="2019-10" db="EMBL/GenBank/DDBJ databases">
        <title>Sequencing and Assembly of Multiple Reported Metal-Biooxidizing Members of the Extremely Thermoacidophilic Archaeal Family Sulfolobaceae.</title>
        <authorList>
            <person name="Counts J.A."/>
            <person name="Kelly R.M."/>
        </authorList>
    </citation>
    <scope>NUCLEOTIDE SEQUENCE [LARGE SCALE GENOMIC DNA]</scope>
    <source>
        <strain evidence="8 9">DSM 6482</strain>
    </source>
</reference>
<comment type="cofactor">
    <cofactor evidence="1">
        <name>[4Fe-4S] cluster</name>
        <dbReference type="ChEBI" id="CHEBI:49883"/>
    </cofactor>
</comment>
<dbReference type="GO" id="GO:0051539">
    <property type="term" value="F:4 iron, 4 sulfur cluster binding"/>
    <property type="evidence" value="ECO:0007669"/>
    <property type="project" value="UniProtKB-KW"/>
</dbReference>
<dbReference type="EMBL" id="WGGD01000005">
    <property type="protein sequence ID" value="MUN29664.1"/>
    <property type="molecule type" value="Genomic_DNA"/>
</dbReference>
<evidence type="ECO:0000256" key="2">
    <source>
        <dbReference type="ARBA" id="ARBA00022485"/>
    </source>
</evidence>
<keyword evidence="4" id="KW-0479">Metal-binding</keyword>
<dbReference type="AlphaFoldDB" id="A0A6A9QMA4"/>
<dbReference type="GO" id="GO:0046872">
    <property type="term" value="F:metal ion binding"/>
    <property type="evidence" value="ECO:0007669"/>
    <property type="project" value="UniProtKB-KW"/>
</dbReference>
<dbReference type="Gene3D" id="3.20.20.70">
    <property type="entry name" value="Aldolase class I"/>
    <property type="match status" value="1"/>
</dbReference>
<dbReference type="Pfam" id="PF04055">
    <property type="entry name" value="Radical_SAM"/>
    <property type="match status" value="1"/>
</dbReference>
<evidence type="ECO:0000256" key="1">
    <source>
        <dbReference type="ARBA" id="ARBA00001966"/>
    </source>
</evidence>
<comment type="caution">
    <text evidence="8">The sequence shown here is derived from an EMBL/GenBank/DDBJ whole genome shotgun (WGS) entry which is preliminary data.</text>
</comment>
<dbReference type="InterPro" id="IPR023867">
    <property type="entry name" value="Sulphatase_maturase_rSAM"/>
</dbReference>
<dbReference type="GO" id="GO:0016491">
    <property type="term" value="F:oxidoreductase activity"/>
    <property type="evidence" value="ECO:0007669"/>
    <property type="project" value="InterPro"/>
</dbReference>
<dbReference type="InterPro" id="IPR023885">
    <property type="entry name" value="4Fe4S-binding_SPASM_dom"/>
</dbReference>
<dbReference type="Proteomes" id="UP000470772">
    <property type="component" value="Unassembled WGS sequence"/>
</dbReference>
<evidence type="ECO:0000259" key="7">
    <source>
        <dbReference type="PROSITE" id="PS51918"/>
    </source>
</evidence>
<dbReference type="NCBIfam" id="TIGR04085">
    <property type="entry name" value="rSAM_more_4Fe4S"/>
    <property type="match status" value="1"/>
</dbReference>
<dbReference type="InterPro" id="IPR007197">
    <property type="entry name" value="rSAM"/>
</dbReference>
<dbReference type="PANTHER" id="PTHR43787:SF3">
    <property type="entry name" value="ARYLSULFATASE REGULATORY PROTEIN"/>
    <property type="match status" value="1"/>
</dbReference>
<dbReference type="PROSITE" id="PS51918">
    <property type="entry name" value="RADICAL_SAM"/>
    <property type="match status" value="1"/>
</dbReference>
<dbReference type="CDD" id="cd01335">
    <property type="entry name" value="Radical_SAM"/>
    <property type="match status" value="1"/>
</dbReference>
<dbReference type="InterPro" id="IPR000385">
    <property type="entry name" value="MoaA_NifB_PqqE_Fe-S-bd_CS"/>
</dbReference>
<dbReference type="SUPFAM" id="SSF102114">
    <property type="entry name" value="Radical SAM enzymes"/>
    <property type="match status" value="1"/>
</dbReference>